<feature type="chain" id="PRO_5013267297" description="mannan endo-1,4-beta-mannosidase" evidence="5">
    <location>
        <begin position="21"/>
        <end position="827"/>
    </location>
</feature>
<name>A0A1K1STI0_9BACT</name>
<dbReference type="STRING" id="1004.SAMN05661012_06121"/>
<dbReference type="GO" id="GO:0004553">
    <property type="term" value="F:hydrolase activity, hydrolyzing O-glycosyl compounds"/>
    <property type="evidence" value="ECO:0007669"/>
    <property type="project" value="InterPro"/>
</dbReference>
<evidence type="ECO:0000256" key="1">
    <source>
        <dbReference type="ARBA" id="ARBA00001678"/>
    </source>
</evidence>
<dbReference type="GO" id="GO:0000272">
    <property type="term" value="P:polysaccharide catabolic process"/>
    <property type="evidence" value="ECO:0007669"/>
    <property type="project" value="InterPro"/>
</dbReference>
<sequence>MSLKTIPLLCMCLYFTATFAQQTIYVDKAGVMRWSDTKQEASFYGVNYTLPFAHAYRSVKDHKAAIDKDVYHFSRLGFNAYRIHIWDVEITDSIGRLQQNEHLDLLDYLISRVQRRGIRVLITCQTNFGNGYPERNEPTGGFSYLYGKCDVHKHPGAIAAQQTYVKQLLSHLNPYTGKAYKEDPTIVGFEINNEPCHEESPAQTKKYIAGMVAAIRSTGNKKPVFYNVSHNREHVSSFYTSDIQGTTYQWYPIGLVAGHTRKGNFLPHVDQYNIPFSGEKGFNTKAKAIYEFDPADITYSYMYPAMTRTFRSQGFQWITQFAYDPIDIAAYNTEYQTHYLNLAYTPRKALSMKIAAAVASTVKRGERFPAYPADTTFGDFLVSYQQDLSLLNSPQQYFYSNNTSARPVAPEQLTTIAGYGNSPVVQYEGTGAYFLDKLENGVWRLELMPDAIQVADPFAKPAPDKEVVSIAWHQWPMQLQLPDLGNQFIVRSVNSGKPDTIAEKGAFNVSPGVYILMKEDTRRWSASTEWKHITLGEFVAPAAQPRQFVVVHTPPATADSGQNIEIHADIAGPSFPDSVILQTDHVSFWSSHNPSVRLERDHGYTYKGTIPAGMINGNALKYTITVYHNGKTYTFPQNNAGAPLDWDFTVTAYYETAITKDLILAGELEYYSLSDSAFIQAASEREQPYTATVQRYIMHVKDENARFFWRKNINRDRSFNAVKYLCVYVPKTSLTALNVGFITTDGYTYSQRIASAKTQQVYKVPVSGLQQDSTALLPRPYPVFLDQYFTPKTNIDFNINNIETLNISTTDKVPDHASIDIGAIWLE</sequence>
<dbReference type="InterPro" id="IPR001547">
    <property type="entry name" value="Glyco_hydro_5"/>
</dbReference>
<organism evidence="7 9">
    <name type="scientific">Chitinophaga sancti</name>
    <dbReference type="NCBI Taxonomy" id="1004"/>
    <lineage>
        <taxon>Bacteria</taxon>
        <taxon>Pseudomonadati</taxon>
        <taxon>Bacteroidota</taxon>
        <taxon>Chitinophagia</taxon>
        <taxon>Chitinophagales</taxon>
        <taxon>Chitinophagaceae</taxon>
        <taxon>Chitinophaga</taxon>
    </lineage>
</organism>
<evidence type="ECO:0000256" key="5">
    <source>
        <dbReference type="SAM" id="SignalP"/>
    </source>
</evidence>
<dbReference type="Gene3D" id="3.20.20.80">
    <property type="entry name" value="Glycosidases"/>
    <property type="match status" value="1"/>
</dbReference>
<dbReference type="AlphaFoldDB" id="A0A1K1STI0"/>
<evidence type="ECO:0000256" key="2">
    <source>
        <dbReference type="ARBA" id="ARBA00012706"/>
    </source>
</evidence>
<dbReference type="InterPro" id="IPR045053">
    <property type="entry name" value="MAN-like"/>
</dbReference>
<dbReference type="Pfam" id="PF00150">
    <property type="entry name" value="Cellulase"/>
    <property type="match status" value="1"/>
</dbReference>
<dbReference type="EMBL" id="CP140154">
    <property type="protein sequence ID" value="WQG87048.1"/>
    <property type="molecule type" value="Genomic_DNA"/>
</dbReference>
<keyword evidence="3 7" id="KW-0378">Hydrolase</keyword>
<reference evidence="8 10" key="2">
    <citation type="submission" date="2023-11" db="EMBL/GenBank/DDBJ databases">
        <title>MicrobeMod: A computational toolkit for identifying prokaryotic methylation and restriction-modification with nanopore sequencing.</title>
        <authorList>
            <person name="Crits-Christoph A."/>
            <person name="Kang S.C."/>
            <person name="Lee H."/>
            <person name="Ostrov N."/>
        </authorList>
    </citation>
    <scope>NUCLEOTIDE SEQUENCE [LARGE SCALE GENOMIC DNA]</scope>
    <source>
        <strain evidence="8 10">ATCC 23090</strain>
    </source>
</reference>
<reference evidence="7 9" key="1">
    <citation type="submission" date="2016-11" db="EMBL/GenBank/DDBJ databases">
        <authorList>
            <person name="Jaros S."/>
            <person name="Januszkiewicz K."/>
            <person name="Wedrychowicz H."/>
        </authorList>
    </citation>
    <scope>NUCLEOTIDE SEQUENCE [LARGE SCALE GENOMIC DNA]</scope>
    <source>
        <strain evidence="7 9">DSM 784</strain>
    </source>
</reference>
<dbReference type="InterPro" id="IPR017853">
    <property type="entry name" value="GH"/>
</dbReference>
<evidence type="ECO:0000313" key="8">
    <source>
        <dbReference type="EMBL" id="WQG87048.1"/>
    </source>
</evidence>
<dbReference type="Proteomes" id="UP001326715">
    <property type="component" value="Chromosome"/>
</dbReference>
<dbReference type="Proteomes" id="UP000183788">
    <property type="component" value="Unassembled WGS sequence"/>
</dbReference>
<gene>
    <name evidence="7" type="ORF">SAMN05661012_06121</name>
    <name evidence="8" type="ORF">SR876_19190</name>
</gene>
<dbReference type="EC" id="3.2.1.78" evidence="2"/>
<evidence type="ECO:0000313" key="9">
    <source>
        <dbReference type="Proteomes" id="UP000183788"/>
    </source>
</evidence>
<comment type="catalytic activity">
    <reaction evidence="1">
        <text>Random hydrolysis of (1-&gt;4)-beta-D-mannosidic linkages in mannans, galactomannans and glucomannans.</text>
        <dbReference type="EC" id="3.2.1.78"/>
    </reaction>
</comment>
<dbReference type="SUPFAM" id="SSF51445">
    <property type="entry name" value="(Trans)glycosidases"/>
    <property type="match status" value="1"/>
</dbReference>
<keyword evidence="5" id="KW-0732">Signal</keyword>
<keyword evidence="4" id="KW-0326">Glycosidase</keyword>
<protein>
    <recommendedName>
        <fullName evidence="2">mannan endo-1,4-beta-mannosidase</fullName>
        <ecNumber evidence="2">3.2.1.78</ecNumber>
    </recommendedName>
</protein>
<evidence type="ECO:0000259" key="6">
    <source>
        <dbReference type="Pfam" id="PF00150"/>
    </source>
</evidence>
<dbReference type="PANTHER" id="PTHR31451">
    <property type="match status" value="1"/>
</dbReference>
<evidence type="ECO:0000313" key="7">
    <source>
        <dbReference type="EMBL" id="SFW87720.1"/>
    </source>
</evidence>
<dbReference type="OrthoDB" id="9809937at2"/>
<feature type="domain" description="Glycoside hydrolase family 5" evidence="6">
    <location>
        <begin position="72"/>
        <end position="251"/>
    </location>
</feature>
<feature type="signal peptide" evidence="5">
    <location>
        <begin position="1"/>
        <end position="20"/>
    </location>
</feature>
<dbReference type="RefSeq" id="WP_072365764.1">
    <property type="nucleotide sequence ID" value="NZ_CP139972.1"/>
</dbReference>
<evidence type="ECO:0000256" key="3">
    <source>
        <dbReference type="ARBA" id="ARBA00022801"/>
    </source>
</evidence>
<evidence type="ECO:0000256" key="4">
    <source>
        <dbReference type="ARBA" id="ARBA00023295"/>
    </source>
</evidence>
<accession>A0A1K1STI0</accession>
<dbReference type="EMBL" id="FPIZ01000033">
    <property type="protein sequence ID" value="SFW87720.1"/>
    <property type="molecule type" value="Genomic_DNA"/>
</dbReference>
<proteinExistence type="predicted"/>
<keyword evidence="10" id="KW-1185">Reference proteome</keyword>
<evidence type="ECO:0000313" key="10">
    <source>
        <dbReference type="Proteomes" id="UP001326715"/>
    </source>
</evidence>